<dbReference type="Proteomes" id="UP000565698">
    <property type="component" value="Unassembled WGS sequence"/>
</dbReference>
<feature type="non-terminal residue" evidence="7">
    <location>
        <position position="1"/>
    </location>
</feature>
<keyword evidence="3 5" id="KW-1133">Transmembrane helix</keyword>
<feature type="transmembrane region" description="Helical" evidence="5">
    <location>
        <begin position="364"/>
        <end position="381"/>
    </location>
</feature>
<dbReference type="GO" id="GO:0016020">
    <property type="term" value="C:membrane"/>
    <property type="evidence" value="ECO:0007669"/>
    <property type="project" value="UniProtKB-SubCell"/>
</dbReference>
<dbReference type="AlphaFoldDB" id="A0A7L1XY36"/>
<feature type="transmembrane region" description="Helical" evidence="5">
    <location>
        <begin position="104"/>
        <end position="120"/>
    </location>
</feature>
<dbReference type="GO" id="GO:0008271">
    <property type="term" value="F:secondary active sulfate transmembrane transporter activity"/>
    <property type="evidence" value="ECO:0007669"/>
    <property type="project" value="InterPro"/>
</dbReference>
<dbReference type="EMBL" id="VXBW01007443">
    <property type="protein sequence ID" value="NXP14222.1"/>
    <property type="molecule type" value="Genomic_DNA"/>
</dbReference>
<dbReference type="InterPro" id="IPR001902">
    <property type="entry name" value="SLC26A/SulP_fam"/>
</dbReference>
<dbReference type="InterPro" id="IPR011547">
    <property type="entry name" value="SLC26A/SulP_dom"/>
</dbReference>
<keyword evidence="8" id="KW-1185">Reference proteome</keyword>
<feature type="transmembrane region" description="Helical" evidence="5">
    <location>
        <begin position="165"/>
        <end position="191"/>
    </location>
</feature>
<name>A0A7L1XY36_9AVES</name>
<keyword evidence="2 5" id="KW-0812">Transmembrane</keyword>
<evidence type="ECO:0000259" key="6">
    <source>
        <dbReference type="PROSITE" id="PS50801"/>
    </source>
</evidence>
<dbReference type="InterPro" id="IPR002645">
    <property type="entry name" value="STAS_dom"/>
</dbReference>
<comment type="caution">
    <text evidence="7">The sequence shown here is derived from an EMBL/GenBank/DDBJ whole genome shotgun (WGS) entry which is preliminary data.</text>
</comment>
<feature type="transmembrane region" description="Helical" evidence="5">
    <location>
        <begin position="401"/>
        <end position="422"/>
    </location>
</feature>
<feature type="transmembrane region" description="Helical" evidence="5">
    <location>
        <begin position="459"/>
        <end position="486"/>
    </location>
</feature>
<dbReference type="PROSITE" id="PS50801">
    <property type="entry name" value="STAS"/>
    <property type="match status" value="1"/>
</dbReference>
<dbReference type="SUPFAM" id="SSF52091">
    <property type="entry name" value="SpoIIaa-like"/>
    <property type="match status" value="1"/>
</dbReference>
<dbReference type="PROSITE" id="PS01130">
    <property type="entry name" value="SLC26A"/>
    <property type="match status" value="1"/>
</dbReference>
<proteinExistence type="predicted"/>
<feature type="transmembrane region" description="Helical" evidence="5">
    <location>
        <begin position="248"/>
        <end position="267"/>
    </location>
</feature>
<evidence type="ECO:0000256" key="5">
    <source>
        <dbReference type="SAM" id="Phobius"/>
    </source>
</evidence>
<evidence type="ECO:0000256" key="3">
    <source>
        <dbReference type="ARBA" id="ARBA00022989"/>
    </source>
</evidence>
<evidence type="ECO:0000313" key="8">
    <source>
        <dbReference type="Proteomes" id="UP000565698"/>
    </source>
</evidence>
<comment type="subcellular location">
    <subcellularLocation>
        <location evidence="1">Membrane</location>
        <topology evidence="1">Multi-pass membrane protein</topology>
    </subcellularLocation>
</comment>
<feature type="domain" description="STAS" evidence="6">
    <location>
        <begin position="514"/>
        <end position="709"/>
    </location>
</feature>
<dbReference type="OrthoDB" id="288203at2759"/>
<dbReference type="Pfam" id="PF01740">
    <property type="entry name" value="STAS"/>
    <property type="match status" value="1"/>
</dbReference>
<protein>
    <submittedName>
        <fullName evidence="7">S26A3 protein</fullName>
    </submittedName>
</protein>
<keyword evidence="4 5" id="KW-0472">Membrane</keyword>
<dbReference type="PANTHER" id="PTHR11814">
    <property type="entry name" value="SULFATE TRANSPORTER"/>
    <property type="match status" value="1"/>
</dbReference>
<feature type="transmembrane region" description="Helical" evidence="5">
    <location>
        <begin position="77"/>
        <end position="98"/>
    </location>
</feature>
<dbReference type="NCBIfam" id="TIGR00815">
    <property type="entry name" value="sulP"/>
    <property type="match status" value="1"/>
</dbReference>
<dbReference type="InterPro" id="IPR036513">
    <property type="entry name" value="STAS_dom_sf"/>
</dbReference>
<accession>A0A7L1XY36</accession>
<feature type="transmembrane region" description="Helical" evidence="5">
    <location>
        <begin position="198"/>
        <end position="219"/>
    </location>
</feature>
<dbReference type="Gene3D" id="3.30.750.24">
    <property type="entry name" value="STAS domain"/>
    <property type="match status" value="1"/>
</dbReference>
<evidence type="ECO:0000313" key="7">
    <source>
        <dbReference type="EMBL" id="NXP14222.1"/>
    </source>
</evidence>
<organism evidence="7 8">
    <name type="scientific">Thinocorus orbignyianus</name>
    <dbReference type="NCBI Taxonomy" id="161742"/>
    <lineage>
        <taxon>Eukaryota</taxon>
        <taxon>Metazoa</taxon>
        <taxon>Chordata</taxon>
        <taxon>Craniata</taxon>
        <taxon>Vertebrata</taxon>
        <taxon>Euteleostomi</taxon>
        <taxon>Archelosauria</taxon>
        <taxon>Archosauria</taxon>
        <taxon>Dinosauria</taxon>
        <taxon>Saurischia</taxon>
        <taxon>Theropoda</taxon>
        <taxon>Coelurosauria</taxon>
        <taxon>Aves</taxon>
        <taxon>Neognathae</taxon>
        <taxon>Neoaves</taxon>
        <taxon>Aequornithes</taxon>
        <taxon>Ciconiiformes</taxon>
        <taxon>Thinocoridae</taxon>
        <taxon>Thinocorus</taxon>
    </lineage>
</organism>
<evidence type="ECO:0000256" key="2">
    <source>
        <dbReference type="ARBA" id="ARBA00022692"/>
    </source>
</evidence>
<sequence>MVEPVGNHYVVARPVYSENLFNEEHEKLHRSHKTFWDHLKQYFCCSSQRAKKTALRFFPVISWLPAYRVREWILSDIVAGINTGLVAVLQGLAFALLVNVPPSYGLYAAFFPVLVYFIFGTSRHISAGPFPVLSQMVGGVVIRLVPDPAGNSTSANMSAIDQERVMVAASVTFLSGIVQLLLGLLQIGFIVIYLSQPLISGFTTAAAIHVLISQLKFMLQLPVPGFNKPFGIIYTLESIFSQIRDTNIADLVTSLIVLVVVFAVKEVNERYKAKLPAPIPIELIMTVLAALISYFAKLEAKFNVAVVGQLEKGFQAPVAPDAGILQKCVGDGFSIAIVGFAVAFSVAKVYSIKHDYPIDANQELIAFGLGNIVSGSFRGFASSTALSRSGVQESTGGKTQIAGIVSSIIVLIVILAIGFLLAPLQKSVLASLALGNLKGMLMQFKEVGVLWRKDKYDCVIWVVTFIAAVFLGLDIGLAAAVAFQLLTVVIRSQVPSCTLLANVGRSNIYRNRKDYTDIYEPEGVKIFRFSSPIFFANTEFFREKLITAVGFNPLRVLRKRNKALRKIRKMLKKGELQVTPKGLICMANHTHESDEELDNNSIEELDRPTNMTDLPVHINWSTDLPPGITVPQVDIHSLILDFSAVSFLDFSAMRILQKTLKEFIRIDIDVYIVEAHEGFLDKLERCAFFDEEIKPSMFFLTIHDAVLHILLKKDTASSPKLKPAEEKGSSNDYIIIPSNGLRSREVTVSLLSPV</sequence>
<dbReference type="Pfam" id="PF00916">
    <property type="entry name" value="Sulfate_transp"/>
    <property type="match status" value="1"/>
</dbReference>
<feature type="transmembrane region" description="Helical" evidence="5">
    <location>
        <begin position="279"/>
        <end position="296"/>
    </location>
</feature>
<feature type="transmembrane region" description="Helical" evidence="5">
    <location>
        <begin position="333"/>
        <end position="352"/>
    </location>
</feature>
<evidence type="ECO:0000256" key="1">
    <source>
        <dbReference type="ARBA" id="ARBA00004141"/>
    </source>
</evidence>
<reference evidence="7 8" key="1">
    <citation type="submission" date="2019-09" db="EMBL/GenBank/DDBJ databases">
        <title>Bird 10,000 Genomes (B10K) Project - Family phase.</title>
        <authorList>
            <person name="Zhang G."/>
        </authorList>
    </citation>
    <scope>NUCLEOTIDE SEQUENCE [LARGE SCALE GENOMIC DNA]</scope>
    <source>
        <strain evidence="7">B10K-DU-002-47</strain>
        <tissue evidence="7">Muscle</tissue>
    </source>
</reference>
<dbReference type="InterPro" id="IPR018045">
    <property type="entry name" value="S04_transporter_CS"/>
</dbReference>
<dbReference type="CDD" id="cd07042">
    <property type="entry name" value="STAS_SulP_like_sulfate_transporter"/>
    <property type="match status" value="1"/>
</dbReference>
<evidence type="ECO:0000256" key="4">
    <source>
        <dbReference type="ARBA" id="ARBA00023136"/>
    </source>
</evidence>
<gene>
    <name evidence="7" type="primary">Slc26a3</name>
    <name evidence="7" type="ORF">THIORB_R03828</name>
</gene>
<feature type="non-terminal residue" evidence="7">
    <location>
        <position position="754"/>
    </location>
</feature>